<proteinExistence type="predicted"/>
<protein>
    <submittedName>
        <fullName evidence="1">ABC transporter substrate-binding protein</fullName>
    </submittedName>
</protein>
<reference evidence="1" key="2">
    <citation type="submission" date="2021-04" db="EMBL/GenBank/DDBJ databases">
        <authorList>
            <person name="Gilroy R."/>
        </authorList>
    </citation>
    <scope>NUCLEOTIDE SEQUENCE</scope>
    <source>
        <strain evidence="1">ChiHecec2B26-446</strain>
    </source>
</reference>
<organism evidence="1 2">
    <name type="scientific">Candidatus Desulfovibrio intestinipullorum</name>
    <dbReference type="NCBI Taxonomy" id="2838536"/>
    <lineage>
        <taxon>Bacteria</taxon>
        <taxon>Pseudomonadati</taxon>
        <taxon>Thermodesulfobacteriota</taxon>
        <taxon>Desulfovibrionia</taxon>
        <taxon>Desulfovibrionales</taxon>
        <taxon>Desulfovibrionaceae</taxon>
        <taxon>Desulfovibrio</taxon>
    </lineage>
</organism>
<dbReference type="PANTHER" id="PTHR36573:SF1">
    <property type="entry name" value="INTERMEMBRANE PHOSPHOLIPID TRANSPORT SYSTEM BINDING PROTEIN MLAC"/>
    <property type="match status" value="1"/>
</dbReference>
<dbReference type="InterPro" id="IPR042245">
    <property type="entry name" value="Tgt2/MlaC_sf"/>
</dbReference>
<accession>A0A9D1PWD9</accession>
<dbReference type="Gene3D" id="3.10.450.710">
    <property type="entry name" value="Tgt2/MlaC"/>
    <property type="match status" value="1"/>
</dbReference>
<name>A0A9D1PWD9_9BACT</name>
<dbReference type="InterPro" id="IPR008869">
    <property type="entry name" value="MlaC/ttg2D"/>
</dbReference>
<dbReference type="Pfam" id="PF05494">
    <property type="entry name" value="MlaC"/>
    <property type="match status" value="1"/>
</dbReference>
<dbReference type="Proteomes" id="UP000886752">
    <property type="component" value="Unassembled WGS sequence"/>
</dbReference>
<comment type="caution">
    <text evidence="1">The sequence shown here is derived from an EMBL/GenBank/DDBJ whole genome shotgun (WGS) entry which is preliminary data.</text>
</comment>
<sequence>MSARRFQHREGNGARYPGPAILLAAAVFCVCLAGTLQDTAADCVAQAHAASTALTPTKGPANPAVHPDPGQARVLLHTSISRVLSLIKNPNYVNPATRPVVRRQIEDEVYHIFDFMAFSAHTLGKDWQRFSQRQRENFSTAFANLLFSTYLNRVDGYNGEEVRYVGERRNRAGTRVEVLTEVSMQDGSVMPIAYRMMATADTWVVYDVFIEGVSLVENYRVQFREVLASSSPDGLIARVQERARRVEAGHDR</sequence>
<evidence type="ECO:0000313" key="1">
    <source>
        <dbReference type="EMBL" id="HIW00987.1"/>
    </source>
</evidence>
<gene>
    <name evidence="1" type="ORF">H9894_07345</name>
</gene>
<dbReference type="PANTHER" id="PTHR36573">
    <property type="entry name" value="INTERMEMBRANE PHOSPHOLIPID TRANSPORT SYSTEM BINDING PROTEIN MLAC"/>
    <property type="match status" value="1"/>
</dbReference>
<reference evidence="1" key="1">
    <citation type="journal article" date="2021" name="PeerJ">
        <title>Extensive microbial diversity within the chicken gut microbiome revealed by metagenomics and culture.</title>
        <authorList>
            <person name="Gilroy R."/>
            <person name="Ravi A."/>
            <person name="Getino M."/>
            <person name="Pursley I."/>
            <person name="Horton D.L."/>
            <person name="Alikhan N.F."/>
            <person name="Baker D."/>
            <person name="Gharbi K."/>
            <person name="Hall N."/>
            <person name="Watson M."/>
            <person name="Adriaenssens E.M."/>
            <person name="Foster-Nyarko E."/>
            <person name="Jarju S."/>
            <person name="Secka A."/>
            <person name="Antonio M."/>
            <person name="Oren A."/>
            <person name="Chaudhuri R.R."/>
            <person name="La Ragione R."/>
            <person name="Hildebrand F."/>
            <person name="Pallen M.J."/>
        </authorList>
    </citation>
    <scope>NUCLEOTIDE SEQUENCE</scope>
    <source>
        <strain evidence="1">ChiHecec2B26-446</strain>
    </source>
</reference>
<dbReference type="EMBL" id="DXHV01000069">
    <property type="protein sequence ID" value="HIW00987.1"/>
    <property type="molecule type" value="Genomic_DNA"/>
</dbReference>
<evidence type="ECO:0000313" key="2">
    <source>
        <dbReference type="Proteomes" id="UP000886752"/>
    </source>
</evidence>
<dbReference type="AlphaFoldDB" id="A0A9D1PWD9"/>